<protein>
    <recommendedName>
        <fullName evidence="4">HAD family phosphatase</fullName>
    </recommendedName>
</protein>
<name>A0ABQ2MZT0_9MICO</name>
<dbReference type="Proteomes" id="UP000638043">
    <property type="component" value="Unassembled WGS sequence"/>
</dbReference>
<feature type="region of interest" description="Disordered" evidence="1">
    <location>
        <begin position="1"/>
        <end position="32"/>
    </location>
</feature>
<keyword evidence="3" id="KW-1185">Reference proteome</keyword>
<reference evidence="3" key="1">
    <citation type="journal article" date="2019" name="Int. J. Syst. Evol. Microbiol.">
        <title>The Global Catalogue of Microorganisms (GCM) 10K type strain sequencing project: providing services to taxonomists for standard genome sequencing and annotation.</title>
        <authorList>
            <consortium name="The Broad Institute Genomics Platform"/>
            <consortium name="The Broad Institute Genome Sequencing Center for Infectious Disease"/>
            <person name="Wu L."/>
            <person name="Ma J."/>
        </authorList>
    </citation>
    <scope>NUCLEOTIDE SEQUENCE [LARGE SCALE GENOMIC DNA]</scope>
    <source>
        <strain evidence="3">CGMCC 4.7181</strain>
    </source>
</reference>
<dbReference type="InterPro" id="IPR036412">
    <property type="entry name" value="HAD-like_sf"/>
</dbReference>
<comment type="caution">
    <text evidence="2">The sequence shown here is derived from an EMBL/GenBank/DDBJ whole genome shotgun (WGS) entry which is preliminary data.</text>
</comment>
<accession>A0ABQ2MZT0</accession>
<organism evidence="2 3">
    <name type="scientific">Microbacterium nanhaiense</name>
    <dbReference type="NCBI Taxonomy" id="1301026"/>
    <lineage>
        <taxon>Bacteria</taxon>
        <taxon>Bacillati</taxon>
        <taxon>Actinomycetota</taxon>
        <taxon>Actinomycetes</taxon>
        <taxon>Micrococcales</taxon>
        <taxon>Microbacteriaceae</taxon>
        <taxon>Microbacterium</taxon>
    </lineage>
</organism>
<evidence type="ECO:0000256" key="1">
    <source>
        <dbReference type="SAM" id="MobiDB-lite"/>
    </source>
</evidence>
<dbReference type="SUPFAM" id="SSF56784">
    <property type="entry name" value="HAD-like"/>
    <property type="match status" value="1"/>
</dbReference>
<evidence type="ECO:0000313" key="2">
    <source>
        <dbReference type="EMBL" id="GGO61948.1"/>
    </source>
</evidence>
<dbReference type="EMBL" id="BMMQ01000002">
    <property type="protein sequence ID" value="GGO61948.1"/>
    <property type="molecule type" value="Genomic_DNA"/>
</dbReference>
<evidence type="ECO:0008006" key="4">
    <source>
        <dbReference type="Google" id="ProtNLM"/>
    </source>
</evidence>
<feature type="compositionally biased region" description="Low complexity" evidence="1">
    <location>
        <begin position="9"/>
        <end position="18"/>
    </location>
</feature>
<gene>
    <name evidence="2" type="ORF">GCM10010910_10960</name>
</gene>
<sequence>MPGGAVMTAAPAASARSISSRDCDTTSPEPIRSRSKECIRPFSPVRDNRVVTSLPPLGLLLDVDGPISSTRTRTVRLHGLAADLVAIARSGCPVVFNTGRSVDFLAEQVLPALTRAGLTAADPVWGVGEKGGTWFSLVERNGSPTVGEVSLDERIAPPPALVEAGRRIAAEYSEIVFFDNTKRTMVSLEQHVNVRRDEFLPCRDRIVEAFEFAIGDTGATGFTIYPTVISVDVEHVDSGKALGAQRALELIAPRMEAPRRWFTAGDSGQDYDMASYLHEHGFDVTHLDVRLSGEVPAVPFPVIRELPVLEDGSAEDDITARHISRLRLEIGA</sequence>
<evidence type="ECO:0000313" key="3">
    <source>
        <dbReference type="Proteomes" id="UP000638043"/>
    </source>
</evidence>
<proteinExistence type="predicted"/>